<dbReference type="GO" id="GO:0016192">
    <property type="term" value="P:vesicle-mediated transport"/>
    <property type="evidence" value="ECO:0007669"/>
    <property type="project" value="UniProtKB-KW"/>
</dbReference>
<dbReference type="EMBL" id="JBICBT010001409">
    <property type="protein sequence ID" value="KAL3067967.1"/>
    <property type="molecule type" value="Genomic_DNA"/>
</dbReference>
<accession>A0ABD2HRZ2</accession>
<evidence type="ECO:0000256" key="4">
    <source>
        <dbReference type="ARBA" id="ARBA00022824"/>
    </source>
</evidence>
<gene>
    <name evidence="13" type="ORF">niasHT_037957</name>
</gene>
<evidence type="ECO:0000256" key="8">
    <source>
        <dbReference type="ARBA" id="ARBA00023136"/>
    </source>
</evidence>
<dbReference type="PANTHER" id="PTHR12825">
    <property type="entry name" value="BNIP1-RELATED"/>
    <property type="match status" value="1"/>
</dbReference>
<evidence type="ECO:0000256" key="6">
    <source>
        <dbReference type="ARBA" id="ARBA00022989"/>
    </source>
</evidence>
<dbReference type="GO" id="GO:0005789">
    <property type="term" value="C:endoplasmic reticulum membrane"/>
    <property type="evidence" value="ECO:0007669"/>
    <property type="project" value="UniProtKB-SubCell"/>
</dbReference>
<keyword evidence="7" id="KW-0175">Coiled coil</keyword>
<comment type="similarity">
    <text evidence="9">Belongs to the SEC20 family.</text>
</comment>
<dbReference type="InterPro" id="IPR056173">
    <property type="entry name" value="Sec20_C"/>
</dbReference>
<evidence type="ECO:0000256" key="11">
    <source>
        <dbReference type="SAM" id="Phobius"/>
    </source>
</evidence>
<dbReference type="PANTHER" id="PTHR12825:SF0">
    <property type="entry name" value="VESICLE TRANSPORT PROTEIN SEC20"/>
    <property type="match status" value="1"/>
</dbReference>
<evidence type="ECO:0000313" key="14">
    <source>
        <dbReference type="Proteomes" id="UP001620626"/>
    </source>
</evidence>
<feature type="domain" description="Sec20 C-terminal" evidence="12">
    <location>
        <begin position="50"/>
        <end position="137"/>
    </location>
</feature>
<evidence type="ECO:0000256" key="9">
    <source>
        <dbReference type="ARBA" id="ARBA00037934"/>
    </source>
</evidence>
<evidence type="ECO:0000256" key="1">
    <source>
        <dbReference type="ARBA" id="ARBA00004163"/>
    </source>
</evidence>
<evidence type="ECO:0000256" key="7">
    <source>
        <dbReference type="ARBA" id="ARBA00023054"/>
    </source>
</evidence>
<name>A0ABD2HRZ2_9BILA</name>
<evidence type="ECO:0000256" key="10">
    <source>
        <dbReference type="SAM" id="MobiDB-lite"/>
    </source>
</evidence>
<evidence type="ECO:0000313" key="13">
    <source>
        <dbReference type="EMBL" id="KAL3067967.1"/>
    </source>
</evidence>
<keyword evidence="5" id="KW-0931">ER-Golgi transport</keyword>
<evidence type="ECO:0000259" key="12">
    <source>
        <dbReference type="Pfam" id="PF03908"/>
    </source>
</evidence>
<comment type="caution">
    <text evidence="13">The sequence shown here is derived from an EMBL/GenBank/DDBJ whole genome shotgun (WGS) entry which is preliminary data.</text>
</comment>
<feature type="region of interest" description="Disordered" evidence="10">
    <location>
        <begin position="1"/>
        <end position="20"/>
    </location>
</feature>
<comment type="subcellular location">
    <subcellularLocation>
        <location evidence="1">Endoplasmic reticulum membrane</location>
        <topology evidence="1">Single-pass type IV membrane protein</topology>
    </subcellularLocation>
</comment>
<feature type="transmembrane region" description="Helical" evidence="11">
    <location>
        <begin position="116"/>
        <end position="133"/>
    </location>
</feature>
<evidence type="ECO:0000256" key="5">
    <source>
        <dbReference type="ARBA" id="ARBA00022892"/>
    </source>
</evidence>
<dbReference type="Proteomes" id="UP001620626">
    <property type="component" value="Unassembled WGS sequence"/>
</dbReference>
<proteinExistence type="inferred from homology"/>
<dbReference type="InterPro" id="IPR005606">
    <property type="entry name" value="Sec20"/>
</dbReference>
<dbReference type="AlphaFoldDB" id="A0ABD2HRZ2"/>
<keyword evidence="4" id="KW-0256">Endoplasmic reticulum</keyword>
<keyword evidence="6 11" id="KW-1133">Transmembrane helix</keyword>
<keyword evidence="3 11" id="KW-0812">Transmembrane</keyword>
<keyword evidence="8 11" id="KW-0472">Membrane</keyword>
<reference evidence="13 14" key="1">
    <citation type="submission" date="2024-10" db="EMBL/GenBank/DDBJ databases">
        <authorList>
            <person name="Kim D."/>
        </authorList>
    </citation>
    <scope>NUCLEOTIDE SEQUENCE [LARGE SCALE GENOMIC DNA]</scope>
    <source>
        <strain evidence="13">BH-2024</strain>
    </source>
</reference>
<dbReference type="Pfam" id="PF03908">
    <property type="entry name" value="Sec20"/>
    <property type="match status" value="1"/>
</dbReference>
<organism evidence="13 14">
    <name type="scientific">Heterodera trifolii</name>
    <dbReference type="NCBI Taxonomy" id="157864"/>
    <lineage>
        <taxon>Eukaryota</taxon>
        <taxon>Metazoa</taxon>
        <taxon>Ecdysozoa</taxon>
        <taxon>Nematoda</taxon>
        <taxon>Chromadorea</taxon>
        <taxon>Rhabditida</taxon>
        <taxon>Tylenchina</taxon>
        <taxon>Tylenchomorpha</taxon>
        <taxon>Tylenchoidea</taxon>
        <taxon>Heteroderidae</taxon>
        <taxon>Heteroderinae</taxon>
        <taxon>Heterodera</taxon>
    </lineage>
</organism>
<protein>
    <recommendedName>
        <fullName evidence="12">Sec20 C-terminal domain-containing protein</fullName>
    </recommendedName>
</protein>
<keyword evidence="2" id="KW-0813">Transport</keyword>
<evidence type="ECO:0000256" key="3">
    <source>
        <dbReference type="ARBA" id="ARBA00022692"/>
    </source>
</evidence>
<keyword evidence="14" id="KW-1185">Reference proteome</keyword>
<sequence length="150" mass="17632">MKRKNVSGGSATATERERRLRDQLFRRTVATARRTAFDRRSDTLRARGERTTEMLSTLVNRMGQQVEQSEQTTSSLIHSSSVLRESHSNFTSIKNAIRSGGKLISKYGRRETTDKILIVLCLLLYFGVCFYILRKRMRLLKVFDWWYWFE</sequence>
<evidence type="ECO:0000256" key="2">
    <source>
        <dbReference type="ARBA" id="ARBA00022448"/>
    </source>
</evidence>